<dbReference type="PANTHER" id="PTHR30629">
    <property type="entry name" value="PROPHAGE INTEGRASE"/>
    <property type="match status" value="1"/>
</dbReference>
<dbReference type="InterPro" id="IPR050808">
    <property type="entry name" value="Phage_Integrase"/>
</dbReference>
<dbReference type="InterPro" id="IPR011010">
    <property type="entry name" value="DNA_brk_join_enz"/>
</dbReference>
<comment type="similarity">
    <text evidence="1">Belongs to the 'phage' integrase family.</text>
</comment>
<evidence type="ECO:0000256" key="4">
    <source>
        <dbReference type="ARBA" id="ARBA00023172"/>
    </source>
</evidence>
<dbReference type="Proteomes" id="UP000323142">
    <property type="component" value="Unassembled WGS sequence"/>
</dbReference>
<comment type="caution">
    <text evidence="7">The sequence shown here is derived from an EMBL/GenBank/DDBJ whole genome shotgun (WGS) entry which is preliminary data.</text>
</comment>
<dbReference type="OrthoDB" id="9795573at2"/>
<dbReference type="InterPro" id="IPR002104">
    <property type="entry name" value="Integrase_catalytic"/>
</dbReference>
<reference evidence="7 8" key="2">
    <citation type="submission" date="2019-09" db="EMBL/GenBank/DDBJ databases">
        <authorList>
            <person name="Jin C."/>
        </authorList>
    </citation>
    <scope>NUCLEOTIDE SEQUENCE [LARGE SCALE GENOMIC DNA]</scope>
    <source>
        <strain evidence="7 8">BN140002</strain>
    </source>
</reference>
<dbReference type="Pfam" id="PF22022">
    <property type="entry name" value="Phage_int_M"/>
    <property type="match status" value="1"/>
</dbReference>
<dbReference type="Gene3D" id="3.30.160.390">
    <property type="entry name" value="Integrase, DNA-binding domain"/>
    <property type="match status" value="1"/>
</dbReference>
<name>A0A5B2VQV0_9HYPH</name>
<dbReference type="InterPro" id="IPR025166">
    <property type="entry name" value="Integrase_DNA_bind_dom"/>
</dbReference>
<proteinExistence type="inferred from homology"/>
<feature type="region of interest" description="Disordered" evidence="5">
    <location>
        <begin position="1"/>
        <end position="20"/>
    </location>
</feature>
<dbReference type="InterPro" id="IPR013762">
    <property type="entry name" value="Integrase-like_cat_sf"/>
</dbReference>
<dbReference type="InterPro" id="IPR038488">
    <property type="entry name" value="Integrase_DNA-bd_sf"/>
</dbReference>
<feature type="compositionally biased region" description="Basic and acidic residues" evidence="5">
    <location>
        <begin position="9"/>
        <end position="20"/>
    </location>
</feature>
<dbReference type="AlphaFoldDB" id="A0A5B2VQV0"/>
<dbReference type="Pfam" id="PF00589">
    <property type="entry name" value="Phage_integrase"/>
    <property type="match status" value="1"/>
</dbReference>
<dbReference type="CDD" id="cd00801">
    <property type="entry name" value="INT_P4_C"/>
    <property type="match status" value="1"/>
</dbReference>
<dbReference type="PROSITE" id="PS51898">
    <property type="entry name" value="TYR_RECOMBINASE"/>
    <property type="match status" value="1"/>
</dbReference>
<dbReference type="GO" id="GO:0006310">
    <property type="term" value="P:DNA recombination"/>
    <property type="evidence" value="ECO:0007669"/>
    <property type="project" value="UniProtKB-KW"/>
</dbReference>
<keyword evidence="8" id="KW-1185">Reference proteome</keyword>
<feature type="domain" description="Tyr recombinase" evidence="6">
    <location>
        <begin position="208"/>
        <end position="381"/>
    </location>
</feature>
<dbReference type="InterPro" id="IPR053876">
    <property type="entry name" value="Phage_int_M"/>
</dbReference>
<dbReference type="GO" id="GO:0015074">
    <property type="term" value="P:DNA integration"/>
    <property type="evidence" value="ECO:0007669"/>
    <property type="project" value="UniProtKB-KW"/>
</dbReference>
<keyword evidence="2" id="KW-0229">DNA integration</keyword>
<sequence>MARLTKRLSARDVATKTEPGRHADGDGLYLVVDAGGARRWVFLYRQNGRLKEMGLGSTNAVSLAEARAKAAECRKQRASGLDPIAARRAQKAAKDAQLTFGAFADALVDELAPGFRNAKHLAQWRMTLKEYAAPLRAKTVDGISTDDVLAVLAPLWTKRPETASRLRGRIERVLDAARARGLRSGENPARWRGHLDQLLPRRKKLTRGHHAAMPFREVPAFVRGLREREGVASLALEFCILTAARSGEVFGARWSEIDRKAKVWTIPAERMKGGREHRVPLTDRALEILAAVETIRTSDYVFPGQRKGRPLSTMAMEMLLRRMKIENATVHGFRSSFRDWAGESTSFPRDVAEAALAHVVGDETERAYRRSDALEKRRRLMAAWAGFVGGGAPDVVTLNDRRRGSA</sequence>
<dbReference type="GO" id="GO:0003677">
    <property type="term" value="F:DNA binding"/>
    <property type="evidence" value="ECO:0007669"/>
    <property type="project" value="UniProtKB-KW"/>
</dbReference>
<dbReference type="Pfam" id="PF13356">
    <property type="entry name" value="Arm-DNA-bind_3"/>
    <property type="match status" value="1"/>
</dbReference>
<gene>
    <name evidence="7" type="ORF">F0L46_05030</name>
</gene>
<keyword evidence="3" id="KW-0238">DNA-binding</keyword>
<protein>
    <submittedName>
        <fullName evidence="7">Tyrosine-type recombinase/integrase</fullName>
    </submittedName>
</protein>
<keyword evidence="4" id="KW-0233">DNA recombination</keyword>
<accession>A0A5B2VQV0</accession>
<evidence type="ECO:0000259" key="6">
    <source>
        <dbReference type="PROSITE" id="PS51898"/>
    </source>
</evidence>
<dbReference type="Gene3D" id="1.10.443.10">
    <property type="entry name" value="Intergrase catalytic core"/>
    <property type="match status" value="1"/>
</dbReference>
<evidence type="ECO:0000313" key="8">
    <source>
        <dbReference type="Proteomes" id="UP000323142"/>
    </source>
</evidence>
<dbReference type="PANTHER" id="PTHR30629:SF2">
    <property type="entry name" value="PROPHAGE INTEGRASE INTS-RELATED"/>
    <property type="match status" value="1"/>
</dbReference>
<dbReference type="SUPFAM" id="SSF56349">
    <property type="entry name" value="DNA breaking-rejoining enzymes"/>
    <property type="match status" value="1"/>
</dbReference>
<evidence type="ECO:0000256" key="2">
    <source>
        <dbReference type="ARBA" id="ARBA00022908"/>
    </source>
</evidence>
<dbReference type="RefSeq" id="WP_149815945.1">
    <property type="nucleotide sequence ID" value="NZ_VUOA01000009.1"/>
</dbReference>
<reference evidence="7 8" key="1">
    <citation type="submission" date="2019-09" db="EMBL/GenBank/DDBJ databases">
        <title>Salinarimonas rosea gen. nov., sp. nov., a new member of the a-2 subgroup of the Proteobacteria.</title>
        <authorList>
            <person name="Liu J."/>
        </authorList>
    </citation>
    <scope>NUCLEOTIDE SEQUENCE [LARGE SCALE GENOMIC DNA]</scope>
    <source>
        <strain evidence="7 8">BN140002</strain>
    </source>
</reference>
<organism evidence="7 8">
    <name type="scientific">Salinarimonas soli</name>
    <dbReference type="NCBI Taxonomy" id="1638099"/>
    <lineage>
        <taxon>Bacteria</taxon>
        <taxon>Pseudomonadati</taxon>
        <taxon>Pseudomonadota</taxon>
        <taxon>Alphaproteobacteria</taxon>
        <taxon>Hyphomicrobiales</taxon>
        <taxon>Salinarimonadaceae</taxon>
        <taxon>Salinarimonas</taxon>
    </lineage>
</organism>
<evidence type="ECO:0000256" key="1">
    <source>
        <dbReference type="ARBA" id="ARBA00008857"/>
    </source>
</evidence>
<evidence type="ECO:0000256" key="3">
    <source>
        <dbReference type="ARBA" id="ARBA00023125"/>
    </source>
</evidence>
<dbReference type="EMBL" id="VUOA01000009">
    <property type="protein sequence ID" value="KAA2241164.1"/>
    <property type="molecule type" value="Genomic_DNA"/>
</dbReference>
<dbReference type="Gene3D" id="1.10.150.130">
    <property type="match status" value="1"/>
</dbReference>
<evidence type="ECO:0000256" key="5">
    <source>
        <dbReference type="SAM" id="MobiDB-lite"/>
    </source>
</evidence>
<evidence type="ECO:0000313" key="7">
    <source>
        <dbReference type="EMBL" id="KAA2241164.1"/>
    </source>
</evidence>
<dbReference type="InterPro" id="IPR010998">
    <property type="entry name" value="Integrase_recombinase_N"/>
</dbReference>